<organism evidence="1 2">
    <name type="scientific">Desulfoglaeba alkanexedens ALDC</name>
    <dbReference type="NCBI Taxonomy" id="980445"/>
    <lineage>
        <taxon>Bacteria</taxon>
        <taxon>Pseudomonadati</taxon>
        <taxon>Thermodesulfobacteriota</taxon>
        <taxon>Syntrophobacteria</taxon>
        <taxon>Syntrophobacterales</taxon>
        <taxon>Syntrophobacteraceae</taxon>
        <taxon>Desulfoglaeba</taxon>
    </lineage>
</organism>
<evidence type="ECO:0000313" key="1">
    <source>
        <dbReference type="EMBL" id="QCQ21922.1"/>
    </source>
</evidence>
<protein>
    <submittedName>
        <fullName evidence="1">Uncharacterized protein</fullName>
    </submittedName>
</protein>
<proteinExistence type="predicted"/>
<dbReference type="EMBL" id="CP040098">
    <property type="protein sequence ID" value="QCQ21922.1"/>
    <property type="molecule type" value="Genomic_DNA"/>
</dbReference>
<keyword evidence="2" id="KW-1185">Reference proteome</keyword>
<evidence type="ECO:0000313" key="2">
    <source>
        <dbReference type="Proteomes" id="UP000298602"/>
    </source>
</evidence>
<dbReference type="KEGG" id="dax:FDQ92_06875"/>
<accession>A0A4P8L580</accession>
<name>A0A4P8L580_9BACT</name>
<reference evidence="1 2" key="1">
    <citation type="submission" date="2019-05" db="EMBL/GenBank/DDBJ databases">
        <title>The Complete Genome Sequence of the n-alkane-degrading Desulfoglaeba alkanexedens ALDC reveals multiple alkylsuccinate synthase gene clusters.</title>
        <authorList>
            <person name="Callaghan A.V."/>
            <person name="Davidova I.A."/>
            <person name="Duncan K.E."/>
            <person name="Morris B."/>
            <person name="McInerney M.J."/>
        </authorList>
    </citation>
    <scope>NUCLEOTIDE SEQUENCE [LARGE SCALE GENOMIC DNA]</scope>
    <source>
        <strain evidence="1 2">ALDC</strain>
    </source>
</reference>
<gene>
    <name evidence="1" type="ORF">FDQ92_06875</name>
</gene>
<reference evidence="1 2" key="2">
    <citation type="submission" date="2019-05" db="EMBL/GenBank/DDBJ databases">
        <authorList>
            <person name="Suflita J.M."/>
            <person name="Marks C.R."/>
        </authorList>
    </citation>
    <scope>NUCLEOTIDE SEQUENCE [LARGE SCALE GENOMIC DNA]</scope>
    <source>
        <strain evidence="1 2">ALDC</strain>
    </source>
</reference>
<sequence length="118" mass="12625">MEQVFDHLLNSQLTPEPFKDDGGADRLCLTLDIALPGKDQQSFLAETGKGADEGLDLAFGTQFVHTPNGCNHALGDLGVNPLVFNDLQVVILTGLLDASEHASMPLGHSQSSSRRNIL</sequence>
<dbReference type="AlphaFoldDB" id="A0A4P8L580"/>
<dbReference type="Proteomes" id="UP000298602">
    <property type="component" value="Chromosome"/>
</dbReference>